<evidence type="ECO:0000256" key="8">
    <source>
        <dbReference type="ARBA" id="ARBA00047683"/>
    </source>
</evidence>
<dbReference type="EMBL" id="JBJDOT010000034">
    <property type="protein sequence ID" value="MFK3865958.1"/>
    <property type="molecule type" value="Genomic_DNA"/>
</dbReference>
<feature type="domain" description="Anthranilate synthase component I N-terminal" evidence="10">
    <location>
        <begin position="19"/>
        <end position="163"/>
    </location>
</feature>
<dbReference type="RefSeq" id="WP_404676220.1">
    <property type="nucleotide sequence ID" value="NZ_JBJDOT010000034.1"/>
</dbReference>
<evidence type="ECO:0000256" key="5">
    <source>
        <dbReference type="ARBA" id="ARBA00022842"/>
    </source>
</evidence>
<evidence type="ECO:0000259" key="10">
    <source>
        <dbReference type="Pfam" id="PF04715"/>
    </source>
</evidence>
<dbReference type="InterPro" id="IPR006805">
    <property type="entry name" value="Anth_synth_I_N"/>
</dbReference>
<dbReference type="PANTHER" id="PTHR11236">
    <property type="entry name" value="AMINOBENZOATE/ANTHRANILATE SYNTHASE"/>
    <property type="match status" value="1"/>
</dbReference>
<dbReference type="Pfam" id="PF04715">
    <property type="entry name" value="Anth_synt_I_N"/>
    <property type="match status" value="1"/>
</dbReference>
<accession>A0ABW8L311</accession>
<dbReference type="InterPro" id="IPR005801">
    <property type="entry name" value="ADC_synthase"/>
</dbReference>
<keyword evidence="12" id="KW-1185">Reference proteome</keyword>
<dbReference type="Pfam" id="PF00425">
    <property type="entry name" value="Chorismate_bind"/>
    <property type="match status" value="1"/>
</dbReference>
<evidence type="ECO:0000313" key="11">
    <source>
        <dbReference type="EMBL" id="MFK3865958.1"/>
    </source>
</evidence>
<dbReference type="InterPro" id="IPR019999">
    <property type="entry name" value="Anth_synth_I-like"/>
</dbReference>
<evidence type="ECO:0000256" key="3">
    <source>
        <dbReference type="ARBA" id="ARBA00020653"/>
    </source>
</evidence>
<proteinExistence type="predicted"/>
<evidence type="ECO:0000313" key="12">
    <source>
        <dbReference type="Proteomes" id="UP001620262"/>
    </source>
</evidence>
<keyword evidence="4" id="KW-0479">Metal-binding</keyword>
<organism evidence="11 12">
    <name type="scientific">Pseudoalteromonas rhizosphaerae</name>
    <dbReference type="NCBI Taxonomy" id="2518973"/>
    <lineage>
        <taxon>Bacteria</taxon>
        <taxon>Pseudomonadati</taxon>
        <taxon>Pseudomonadota</taxon>
        <taxon>Gammaproteobacteria</taxon>
        <taxon>Alteromonadales</taxon>
        <taxon>Pseudoalteromonadaceae</taxon>
        <taxon>Pseudoalteromonas</taxon>
    </lineage>
</organism>
<dbReference type="Proteomes" id="UP001620262">
    <property type="component" value="Unassembled WGS sequence"/>
</dbReference>
<feature type="domain" description="Chorismate-utilising enzyme C-terminal" evidence="9">
    <location>
        <begin position="199"/>
        <end position="451"/>
    </location>
</feature>
<sequence>MKFKLHNQVKELEYLGSDLIELYKRHADPQQSFIFEYNNASGKCMPPRFSVIGLSILASIGVKKNKIVVETTHGKELETHLNPQAVWPELESILTDFDIPISDKVPCFSGGWFGFFGYESVRYFEPSKLPDPDLRDLTGSQDINLLLPERLLIMDHQERRMWLVAYAFEGEAVNLTLSENNFKWHADLVTGNIRYQFEKPAFLKAVENIKQHIKDGEIMQAVLSQRMCVDVTGEGIHFFEKLRVASPSPYHFYVRVNDSCIFGASPETLISNKNGKLVSFPMAGTRHRSDCNETNQRLEEDLLNDEKECAEHLMLIDLARNDLGRVSKLASVEVPRMMSVEHFSHVMHITSEVRSQQLCDTTTLDLVKATLPAGTLSGAPKIRAMQLIDQYEPIRRGLYGGGIGILAGSDVDLAIVIRSALIKDGCLNVQAGAGVVADSIAENEWQETLNKSKGILCAIGIKNFDKEKGLSLCY</sequence>
<protein>
    <recommendedName>
        <fullName evidence="3">Anthranilate synthase component 1</fullName>
    </recommendedName>
</protein>
<evidence type="ECO:0000256" key="6">
    <source>
        <dbReference type="ARBA" id="ARBA00023239"/>
    </source>
</evidence>
<gene>
    <name evidence="11" type="ORF">ACI2JU_19100</name>
</gene>
<comment type="function">
    <text evidence="7">Part of a heterotetrameric complex that catalyzes the two-step biosynthesis of anthranilate, an intermediate in the biosynthesis of L-tryptophan. In the first step, the glutamine-binding beta subunit (TrpG) of anthranilate synthase (AS) provides the glutamine amidotransferase activity which generates ammonia as a substrate that, along with chorismate, is used in the second step, catalyzed by the large alpha subunit of AS (TrpE) to produce anthranilate. In the absence of TrpG, TrpE can synthesize anthranilate directly from chorismate and high concentrations of ammonia.</text>
</comment>
<dbReference type="SUPFAM" id="SSF56322">
    <property type="entry name" value="ADC synthase"/>
    <property type="match status" value="1"/>
</dbReference>
<keyword evidence="6" id="KW-0456">Lyase</keyword>
<dbReference type="InterPro" id="IPR015890">
    <property type="entry name" value="Chorismate_C"/>
</dbReference>
<evidence type="ECO:0000259" key="9">
    <source>
        <dbReference type="Pfam" id="PF00425"/>
    </source>
</evidence>
<comment type="caution">
    <text evidence="11">The sequence shown here is derived from an EMBL/GenBank/DDBJ whole genome shotgun (WGS) entry which is preliminary data.</text>
</comment>
<dbReference type="PRINTS" id="PR00095">
    <property type="entry name" value="ANTSNTHASEI"/>
</dbReference>
<dbReference type="Gene3D" id="3.60.120.10">
    <property type="entry name" value="Anthranilate synthase"/>
    <property type="match status" value="1"/>
</dbReference>
<comment type="subunit">
    <text evidence="2">Heterotetramer consisting of two non-identical subunits: a beta subunit (TrpG) and a large alpha subunit (TrpE).</text>
</comment>
<evidence type="ECO:0000256" key="1">
    <source>
        <dbReference type="ARBA" id="ARBA00001946"/>
    </source>
</evidence>
<keyword evidence="5" id="KW-0460">Magnesium</keyword>
<comment type="catalytic activity">
    <reaction evidence="8">
        <text>chorismate + L-glutamine = anthranilate + pyruvate + L-glutamate + H(+)</text>
        <dbReference type="Rhea" id="RHEA:21732"/>
        <dbReference type="ChEBI" id="CHEBI:15361"/>
        <dbReference type="ChEBI" id="CHEBI:15378"/>
        <dbReference type="ChEBI" id="CHEBI:16567"/>
        <dbReference type="ChEBI" id="CHEBI:29748"/>
        <dbReference type="ChEBI" id="CHEBI:29985"/>
        <dbReference type="ChEBI" id="CHEBI:58359"/>
        <dbReference type="EC" id="4.1.3.27"/>
    </reaction>
</comment>
<comment type="cofactor">
    <cofactor evidence="1">
        <name>Mg(2+)</name>
        <dbReference type="ChEBI" id="CHEBI:18420"/>
    </cofactor>
</comment>
<dbReference type="PANTHER" id="PTHR11236:SF48">
    <property type="entry name" value="ISOCHORISMATE SYNTHASE MENF"/>
    <property type="match status" value="1"/>
</dbReference>
<evidence type="ECO:0000256" key="7">
    <source>
        <dbReference type="ARBA" id="ARBA00025634"/>
    </source>
</evidence>
<reference evidence="11 12" key="1">
    <citation type="submission" date="2024-11" db="EMBL/GenBank/DDBJ databases">
        <title>The Natural Products Discovery Center: Release of the First 8490 Sequenced Strains for Exploring Actinobacteria Biosynthetic Diversity.</title>
        <authorList>
            <person name="Kalkreuter E."/>
            <person name="Kautsar S.A."/>
            <person name="Yang D."/>
            <person name="Bader C.D."/>
            <person name="Teijaro C.N."/>
            <person name="Fluegel L."/>
            <person name="Davis C.M."/>
            <person name="Simpson J.R."/>
            <person name="Lauterbach L."/>
            <person name="Steele A.D."/>
            <person name="Gui C."/>
            <person name="Meng S."/>
            <person name="Li G."/>
            <person name="Viehrig K."/>
            <person name="Ye F."/>
            <person name="Su P."/>
            <person name="Kiefer A.F."/>
            <person name="Nichols A."/>
            <person name="Cepeda A.J."/>
            <person name="Yan W."/>
            <person name="Fan B."/>
            <person name="Jiang Y."/>
            <person name="Adhikari A."/>
            <person name="Zheng C.-J."/>
            <person name="Schuster L."/>
            <person name="Cowan T.M."/>
            <person name="Smanski M.J."/>
            <person name="Chevrette M.G."/>
            <person name="De Carvalho L.P.S."/>
            <person name="Shen B."/>
        </authorList>
    </citation>
    <scope>NUCLEOTIDE SEQUENCE [LARGE SCALE GENOMIC DNA]</scope>
    <source>
        <strain evidence="11 12">NPDC078403</strain>
    </source>
</reference>
<evidence type="ECO:0000256" key="2">
    <source>
        <dbReference type="ARBA" id="ARBA00011575"/>
    </source>
</evidence>
<evidence type="ECO:0000256" key="4">
    <source>
        <dbReference type="ARBA" id="ARBA00022723"/>
    </source>
</evidence>
<name>A0ABW8L311_9GAMM</name>